<reference evidence="2 3" key="1">
    <citation type="journal article" date="2014" name="Genome Biol. Evol.">
        <title>The secreted proteins of Achlya hypogyna and Thraustotheca clavata identify the ancestral oomycete secretome and reveal gene acquisitions by horizontal gene transfer.</title>
        <authorList>
            <person name="Misner I."/>
            <person name="Blouin N."/>
            <person name="Leonard G."/>
            <person name="Richards T.A."/>
            <person name="Lane C.E."/>
        </authorList>
    </citation>
    <scope>NUCLEOTIDE SEQUENCE [LARGE SCALE GENOMIC DNA]</scope>
    <source>
        <strain evidence="2 3">ATCC 48635</strain>
    </source>
</reference>
<dbReference type="Proteomes" id="UP000243579">
    <property type="component" value="Unassembled WGS sequence"/>
</dbReference>
<gene>
    <name evidence="2" type="ORF">ACHHYP_02959</name>
</gene>
<dbReference type="AlphaFoldDB" id="A0A1V9Z573"/>
<accession>A0A1V9Z573</accession>
<dbReference type="EMBL" id="JNBR01000430">
    <property type="protein sequence ID" value="OQR93057.1"/>
    <property type="molecule type" value="Genomic_DNA"/>
</dbReference>
<proteinExistence type="predicted"/>
<feature type="region of interest" description="Disordered" evidence="1">
    <location>
        <begin position="327"/>
        <end position="391"/>
    </location>
</feature>
<feature type="compositionally biased region" description="Polar residues" evidence="1">
    <location>
        <begin position="378"/>
        <end position="388"/>
    </location>
</feature>
<protein>
    <submittedName>
        <fullName evidence="2">Uncharacterized protein</fullName>
    </submittedName>
</protein>
<dbReference type="OrthoDB" id="72397at2759"/>
<evidence type="ECO:0000313" key="2">
    <source>
        <dbReference type="EMBL" id="OQR93057.1"/>
    </source>
</evidence>
<feature type="compositionally biased region" description="Basic and acidic residues" evidence="1">
    <location>
        <begin position="351"/>
        <end position="365"/>
    </location>
</feature>
<keyword evidence="3" id="KW-1185">Reference proteome</keyword>
<sequence>MGQRASAVGLGQRRRPPPDDGDLYDAPRDPIAGLSTNASPLFIEDQMPPGADWGAETLVTYAKRLCGALPESESERRKRLQVHTSFVPGGHSIIHFAITHAPAVAPIEADAAARVIQSVLRRAAYRARWRAAVQHFVARLREQARLERARQEELETLAKFRDVLLNGFSAAKVSARGALKNIHMKLVIDDQVDECYLTWTPSVKKVPRLFVHHIDRVVAVTKTDNAGVPPHLLRHVSYRRSLVIHSHANIVSALPLRTVLQVGSSKERDLLVKGFTQFISDSIFQTFMDDSGVLRKDKRRASITYFRPAPPPVPDAHVSALERLERAETAHRRGRTSIFSAEEPQDEDDEGSTREKRAASDHSDDGTAAVHPQPPTAPHTTVGSPNQETENDKPLLHYYATRYDDLVVDDAPATVESIAHARLEHEEASLAYLFESLIR</sequence>
<evidence type="ECO:0000313" key="3">
    <source>
        <dbReference type="Proteomes" id="UP000243579"/>
    </source>
</evidence>
<organism evidence="2 3">
    <name type="scientific">Achlya hypogyna</name>
    <name type="common">Oomycete</name>
    <name type="synonym">Protoachlya hypogyna</name>
    <dbReference type="NCBI Taxonomy" id="1202772"/>
    <lineage>
        <taxon>Eukaryota</taxon>
        <taxon>Sar</taxon>
        <taxon>Stramenopiles</taxon>
        <taxon>Oomycota</taxon>
        <taxon>Saprolegniomycetes</taxon>
        <taxon>Saprolegniales</taxon>
        <taxon>Achlyaceae</taxon>
        <taxon>Achlya</taxon>
    </lineage>
</organism>
<feature type="region of interest" description="Disordered" evidence="1">
    <location>
        <begin position="1"/>
        <end position="30"/>
    </location>
</feature>
<evidence type="ECO:0000256" key="1">
    <source>
        <dbReference type="SAM" id="MobiDB-lite"/>
    </source>
</evidence>
<comment type="caution">
    <text evidence="2">The sequence shown here is derived from an EMBL/GenBank/DDBJ whole genome shotgun (WGS) entry which is preliminary data.</text>
</comment>
<name>A0A1V9Z573_ACHHY</name>